<evidence type="ECO:0000256" key="1">
    <source>
        <dbReference type="SAM" id="Phobius"/>
    </source>
</evidence>
<evidence type="ECO:0000313" key="3">
    <source>
        <dbReference type="Proteomes" id="UP000318437"/>
    </source>
</evidence>
<keyword evidence="1" id="KW-0812">Transmembrane</keyword>
<keyword evidence="1" id="KW-0472">Membrane</keyword>
<accession>A0A5C6C016</accession>
<keyword evidence="3" id="KW-1185">Reference proteome</keyword>
<dbReference type="Proteomes" id="UP000318437">
    <property type="component" value="Unassembled WGS sequence"/>
</dbReference>
<dbReference type="RefSeq" id="WP_197530995.1">
    <property type="nucleotide sequence ID" value="NZ_SJPS01000023.1"/>
</dbReference>
<gene>
    <name evidence="2" type="ORF">Pla144_51210</name>
</gene>
<evidence type="ECO:0000313" key="2">
    <source>
        <dbReference type="EMBL" id="TWU17468.1"/>
    </source>
</evidence>
<proteinExistence type="predicted"/>
<dbReference type="EMBL" id="SJPS01000023">
    <property type="protein sequence ID" value="TWU17468.1"/>
    <property type="molecule type" value="Genomic_DNA"/>
</dbReference>
<reference evidence="2 3" key="1">
    <citation type="submission" date="2019-02" db="EMBL/GenBank/DDBJ databases">
        <title>Deep-cultivation of Planctomycetes and their phenomic and genomic characterization uncovers novel biology.</title>
        <authorList>
            <person name="Wiegand S."/>
            <person name="Jogler M."/>
            <person name="Boedeker C."/>
            <person name="Pinto D."/>
            <person name="Vollmers J."/>
            <person name="Rivas-Marin E."/>
            <person name="Kohn T."/>
            <person name="Peeters S.H."/>
            <person name="Heuer A."/>
            <person name="Rast P."/>
            <person name="Oberbeckmann S."/>
            <person name="Bunk B."/>
            <person name="Jeske O."/>
            <person name="Meyerdierks A."/>
            <person name="Storesund J.E."/>
            <person name="Kallscheuer N."/>
            <person name="Luecker S."/>
            <person name="Lage O.M."/>
            <person name="Pohl T."/>
            <person name="Merkel B.J."/>
            <person name="Hornburger P."/>
            <person name="Mueller R.-W."/>
            <person name="Bruemmer F."/>
            <person name="Labrenz M."/>
            <person name="Spormann A.M."/>
            <person name="Op Den Camp H."/>
            <person name="Overmann J."/>
            <person name="Amann R."/>
            <person name="Jetten M.S.M."/>
            <person name="Mascher T."/>
            <person name="Medema M.H."/>
            <person name="Devos D.P."/>
            <person name="Kaster A.-K."/>
            <person name="Ovreas L."/>
            <person name="Rohde M."/>
            <person name="Galperin M.Y."/>
            <person name="Jogler C."/>
        </authorList>
    </citation>
    <scope>NUCLEOTIDE SEQUENCE [LARGE SCALE GENOMIC DNA]</scope>
    <source>
        <strain evidence="2 3">Pla144</strain>
    </source>
</reference>
<comment type="caution">
    <text evidence="2">The sequence shown here is derived from an EMBL/GenBank/DDBJ whole genome shotgun (WGS) entry which is preliminary data.</text>
</comment>
<sequence length="56" mass="5856">MLKSISGILGAATLLLLLATVGSVMFPEKTPSWAILFGAATVCGVLSVMTFRQSKK</sequence>
<organism evidence="2 3">
    <name type="scientific">Bythopirellula polymerisocia</name>
    <dbReference type="NCBI Taxonomy" id="2528003"/>
    <lineage>
        <taxon>Bacteria</taxon>
        <taxon>Pseudomonadati</taxon>
        <taxon>Planctomycetota</taxon>
        <taxon>Planctomycetia</taxon>
        <taxon>Pirellulales</taxon>
        <taxon>Lacipirellulaceae</taxon>
        <taxon>Bythopirellula</taxon>
    </lineage>
</organism>
<feature type="transmembrane region" description="Helical" evidence="1">
    <location>
        <begin position="33"/>
        <end position="51"/>
    </location>
</feature>
<keyword evidence="1" id="KW-1133">Transmembrane helix</keyword>
<dbReference type="AlphaFoldDB" id="A0A5C6C016"/>
<protein>
    <submittedName>
        <fullName evidence="2">Uncharacterized protein</fullName>
    </submittedName>
</protein>
<name>A0A5C6C016_9BACT</name>